<keyword evidence="3" id="KW-0808">Transferase</keyword>
<name>A0A9W7E5M5_9STRA</name>
<comment type="similarity">
    <text evidence="1">Belongs to the ANT/ATPSC lysine N-methyltransferase family.</text>
</comment>
<dbReference type="Gene3D" id="3.40.50.150">
    <property type="entry name" value="Vaccinia Virus protein VP39"/>
    <property type="match status" value="1"/>
</dbReference>
<evidence type="ECO:0000256" key="3">
    <source>
        <dbReference type="ARBA" id="ARBA00022679"/>
    </source>
</evidence>
<keyword evidence="6" id="KW-1185">Reference proteome</keyword>
<dbReference type="PANTHER" id="PTHR13610">
    <property type="entry name" value="METHYLTRANSFERASE DOMAIN-CONTAINING PROTEIN"/>
    <property type="match status" value="1"/>
</dbReference>
<evidence type="ECO:0000256" key="4">
    <source>
        <dbReference type="ARBA" id="ARBA00022691"/>
    </source>
</evidence>
<comment type="caution">
    <text evidence="5">The sequence shown here is derived from an EMBL/GenBank/DDBJ whole genome shotgun (WGS) entry which is preliminary data.</text>
</comment>
<dbReference type="CDD" id="cd02440">
    <property type="entry name" value="AdoMet_MTases"/>
    <property type="match status" value="1"/>
</dbReference>
<reference evidence="6" key="1">
    <citation type="journal article" date="2023" name="Commun. Biol.">
        <title>Genome analysis of Parmales, the sister group of diatoms, reveals the evolutionary specialization of diatoms from phago-mixotrophs to photoautotrophs.</title>
        <authorList>
            <person name="Ban H."/>
            <person name="Sato S."/>
            <person name="Yoshikawa S."/>
            <person name="Yamada K."/>
            <person name="Nakamura Y."/>
            <person name="Ichinomiya M."/>
            <person name="Sato N."/>
            <person name="Blanc-Mathieu R."/>
            <person name="Endo H."/>
            <person name="Kuwata A."/>
            <person name="Ogata H."/>
        </authorList>
    </citation>
    <scope>NUCLEOTIDE SEQUENCE [LARGE SCALE GENOMIC DNA]</scope>
    <source>
        <strain evidence="6">NIES 3700</strain>
    </source>
</reference>
<dbReference type="GO" id="GO:0016279">
    <property type="term" value="F:protein-lysine N-methyltransferase activity"/>
    <property type="evidence" value="ECO:0007669"/>
    <property type="project" value="InterPro"/>
</dbReference>
<sequence>MSAPRTEEKYGDSVARFATEASDSIVEGSKPQGYLAPFNPTDVTAQQAALSMLGLSSEDMLYDLGCGDGRFLFAAFLSVEGGLNCIGVEFDRIYYERCLTTLSTIPPAQDKVQFHHADVCTTDLTDATAIFVYLVPAGLKLIQEKLHDCLRRGCRIASYMFSVPGLTPVKTDSTKGGCKVHFYDSSSLGVGGE</sequence>
<dbReference type="EMBL" id="BRXW01000602">
    <property type="protein sequence ID" value="GMH69124.1"/>
    <property type="molecule type" value="Genomic_DNA"/>
</dbReference>
<evidence type="ECO:0000313" key="6">
    <source>
        <dbReference type="Proteomes" id="UP001165122"/>
    </source>
</evidence>
<dbReference type="PANTHER" id="PTHR13610:SF20">
    <property type="entry name" value="METHYLTRANSFERASE DOMAIN-CONTAINING PROTEIN"/>
    <property type="match status" value="1"/>
</dbReference>
<dbReference type="OrthoDB" id="66144at2759"/>
<dbReference type="AlphaFoldDB" id="A0A9W7E5M5"/>
<evidence type="ECO:0000256" key="1">
    <source>
        <dbReference type="ARBA" id="ARBA00010633"/>
    </source>
</evidence>
<dbReference type="GO" id="GO:1905706">
    <property type="term" value="P:regulation of mitochondrial ATP synthesis coupled proton transport"/>
    <property type="evidence" value="ECO:0007669"/>
    <property type="project" value="TreeGrafter"/>
</dbReference>
<dbReference type="GO" id="GO:0005739">
    <property type="term" value="C:mitochondrion"/>
    <property type="evidence" value="ECO:0007669"/>
    <property type="project" value="TreeGrafter"/>
</dbReference>
<keyword evidence="4" id="KW-0949">S-adenosyl-L-methionine</keyword>
<gene>
    <name evidence="5" type="ORF">TrLO_g1995</name>
</gene>
<evidence type="ECO:0008006" key="7">
    <source>
        <dbReference type="Google" id="ProtNLM"/>
    </source>
</evidence>
<dbReference type="SUPFAM" id="SSF53335">
    <property type="entry name" value="S-adenosyl-L-methionine-dependent methyltransferases"/>
    <property type="match status" value="1"/>
</dbReference>
<protein>
    <recommendedName>
        <fullName evidence="7">Methyltransferase domain-containing protein</fullName>
    </recommendedName>
</protein>
<dbReference type="InterPro" id="IPR029063">
    <property type="entry name" value="SAM-dependent_MTases_sf"/>
</dbReference>
<accession>A0A9W7E5M5</accession>
<keyword evidence="2" id="KW-0489">Methyltransferase</keyword>
<evidence type="ECO:0000313" key="5">
    <source>
        <dbReference type="EMBL" id="GMH69124.1"/>
    </source>
</evidence>
<dbReference type="GO" id="GO:0032259">
    <property type="term" value="P:methylation"/>
    <property type="evidence" value="ECO:0007669"/>
    <property type="project" value="UniProtKB-KW"/>
</dbReference>
<organism evidence="5 6">
    <name type="scientific">Triparma laevis f. longispina</name>
    <dbReference type="NCBI Taxonomy" id="1714387"/>
    <lineage>
        <taxon>Eukaryota</taxon>
        <taxon>Sar</taxon>
        <taxon>Stramenopiles</taxon>
        <taxon>Ochrophyta</taxon>
        <taxon>Bolidophyceae</taxon>
        <taxon>Parmales</taxon>
        <taxon>Triparmaceae</taxon>
        <taxon>Triparma</taxon>
    </lineage>
</organism>
<evidence type="ECO:0000256" key="2">
    <source>
        <dbReference type="ARBA" id="ARBA00022603"/>
    </source>
</evidence>
<proteinExistence type="inferred from homology"/>
<dbReference type="InterPro" id="IPR026170">
    <property type="entry name" value="FAM173A/B"/>
</dbReference>
<dbReference type="Proteomes" id="UP001165122">
    <property type="component" value="Unassembled WGS sequence"/>
</dbReference>